<dbReference type="SMR" id="A0A8T3BS66"/>
<dbReference type="Pfam" id="PF01535">
    <property type="entry name" value="PPR"/>
    <property type="match status" value="3"/>
</dbReference>
<dbReference type="Gene3D" id="1.25.40.10">
    <property type="entry name" value="Tetratricopeptide repeat domain"/>
    <property type="match status" value="2"/>
</dbReference>
<feature type="repeat" description="PPR" evidence="2">
    <location>
        <begin position="15"/>
        <end position="49"/>
    </location>
</feature>
<keyword evidence="5" id="KW-1185">Reference proteome</keyword>
<dbReference type="FunFam" id="1.25.40.10:FF:000427">
    <property type="entry name" value="Pentatricopeptide repeat-containing protein chloroplastic"/>
    <property type="match status" value="1"/>
</dbReference>
<feature type="transmembrane region" description="Helical" evidence="3">
    <location>
        <begin position="142"/>
        <end position="160"/>
    </location>
</feature>
<dbReference type="OrthoDB" id="185373at2759"/>
<keyword evidence="3" id="KW-1133">Transmembrane helix</keyword>
<proteinExistence type="predicted"/>
<dbReference type="GO" id="GO:0003723">
    <property type="term" value="F:RNA binding"/>
    <property type="evidence" value="ECO:0007669"/>
    <property type="project" value="InterPro"/>
</dbReference>
<dbReference type="Proteomes" id="UP000829196">
    <property type="component" value="Unassembled WGS sequence"/>
</dbReference>
<organism evidence="4 5">
    <name type="scientific">Dendrobium nobile</name>
    <name type="common">Orchid</name>
    <dbReference type="NCBI Taxonomy" id="94219"/>
    <lineage>
        <taxon>Eukaryota</taxon>
        <taxon>Viridiplantae</taxon>
        <taxon>Streptophyta</taxon>
        <taxon>Embryophyta</taxon>
        <taxon>Tracheophyta</taxon>
        <taxon>Spermatophyta</taxon>
        <taxon>Magnoliopsida</taxon>
        <taxon>Liliopsida</taxon>
        <taxon>Asparagales</taxon>
        <taxon>Orchidaceae</taxon>
        <taxon>Epidendroideae</taxon>
        <taxon>Malaxideae</taxon>
        <taxon>Dendrobiinae</taxon>
        <taxon>Dendrobium</taxon>
    </lineage>
</organism>
<dbReference type="NCBIfam" id="TIGR00756">
    <property type="entry name" value="PPR"/>
    <property type="match status" value="1"/>
</dbReference>
<evidence type="ECO:0000256" key="2">
    <source>
        <dbReference type="PROSITE-ProRule" id="PRU00708"/>
    </source>
</evidence>
<dbReference type="InterPro" id="IPR002885">
    <property type="entry name" value="PPR_rpt"/>
</dbReference>
<keyword evidence="1" id="KW-0677">Repeat</keyword>
<accession>A0A8T3BS66</accession>
<gene>
    <name evidence="4" type="ORF">KFK09_009363</name>
</gene>
<evidence type="ECO:0000256" key="3">
    <source>
        <dbReference type="SAM" id="Phobius"/>
    </source>
</evidence>
<evidence type="ECO:0000313" key="4">
    <source>
        <dbReference type="EMBL" id="KAI0516686.1"/>
    </source>
</evidence>
<dbReference type="AlphaFoldDB" id="A0A8T3BS66"/>
<comment type="caution">
    <text evidence="4">The sequence shown here is derived from an EMBL/GenBank/DDBJ whole genome shotgun (WGS) entry which is preliminary data.</text>
</comment>
<dbReference type="PANTHER" id="PTHR24015">
    <property type="entry name" value="OS07G0578800 PROTEIN-RELATED"/>
    <property type="match status" value="1"/>
</dbReference>
<keyword evidence="3" id="KW-0812">Transmembrane</keyword>
<sequence length="204" mass="22690">MYHAHKLFEQIFHRDVVLFNPLNRGYSRSHEPHQAIVLFCQMLKASIAPDAYSFPSLLKACASAHAIKCGFASNAFMLPTLINMYSQCGDVKAARTIFDHGTDLCVISYNSMITACVQSSRPSEALALFREMQSRRLRPTNILMLGILAACTLIGALYLGKWIHEYVKKNGFSSYVKVNTTLIDMYGKCGSLGDAIGVFNGMEF</sequence>
<protein>
    <recommendedName>
        <fullName evidence="6">Pentatricopeptide repeat-containing protein</fullName>
    </recommendedName>
</protein>
<dbReference type="PANTHER" id="PTHR24015:SF548">
    <property type="entry name" value="OS08G0340900 PROTEIN"/>
    <property type="match status" value="1"/>
</dbReference>
<evidence type="ECO:0008006" key="6">
    <source>
        <dbReference type="Google" id="ProtNLM"/>
    </source>
</evidence>
<name>A0A8T3BS66_DENNO</name>
<dbReference type="EMBL" id="JAGYWB010000007">
    <property type="protein sequence ID" value="KAI0516686.1"/>
    <property type="molecule type" value="Genomic_DNA"/>
</dbReference>
<dbReference type="InterPro" id="IPR011990">
    <property type="entry name" value="TPR-like_helical_dom_sf"/>
</dbReference>
<keyword evidence="3" id="KW-0472">Membrane</keyword>
<dbReference type="GO" id="GO:0009451">
    <property type="term" value="P:RNA modification"/>
    <property type="evidence" value="ECO:0007669"/>
    <property type="project" value="InterPro"/>
</dbReference>
<dbReference type="Pfam" id="PF13041">
    <property type="entry name" value="PPR_2"/>
    <property type="match status" value="1"/>
</dbReference>
<evidence type="ECO:0000313" key="5">
    <source>
        <dbReference type="Proteomes" id="UP000829196"/>
    </source>
</evidence>
<reference evidence="4" key="1">
    <citation type="journal article" date="2022" name="Front. Genet.">
        <title>Chromosome-Scale Assembly of the Dendrobium nobile Genome Provides Insights Into the Molecular Mechanism of the Biosynthesis of the Medicinal Active Ingredient of Dendrobium.</title>
        <authorList>
            <person name="Xu Q."/>
            <person name="Niu S.-C."/>
            <person name="Li K.-L."/>
            <person name="Zheng P.-J."/>
            <person name="Zhang X.-J."/>
            <person name="Jia Y."/>
            <person name="Liu Y."/>
            <person name="Niu Y.-X."/>
            <person name="Yu L.-H."/>
            <person name="Chen D.-F."/>
            <person name="Zhang G.-Q."/>
        </authorList>
    </citation>
    <scope>NUCLEOTIDE SEQUENCE</scope>
    <source>
        <tissue evidence="4">Leaf</tissue>
    </source>
</reference>
<dbReference type="InterPro" id="IPR046960">
    <property type="entry name" value="PPR_At4g14850-like_plant"/>
</dbReference>
<evidence type="ECO:0000256" key="1">
    <source>
        <dbReference type="ARBA" id="ARBA00022737"/>
    </source>
</evidence>
<feature type="repeat" description="PPR" evidence="2">
    <location>
        <begin position="105"/>
        <end position="139"/>
    </location>
</feature>
<dbReference type="PROSITE" id="PS51375">
    <property type="entry name" value="PPR"/>
    <property type="match status" value="2"/>
</dbReference>